<feature type="transmembrane region" description="Helical" evidence="9">
    <location>
        <begin position="65"/>
        <end position="86"/>
    </location>
</feature>
<comment type="catalytic activity">
    <reaction evidence="1">
        <text>ATP + protein L-histidine = ADP + protein N-phospho-L-histidine.</text>
        <dbReference type="EC" id="2.7.13.3"/>
    </reaction>
</comment>
<dbReference type="GO" id="GO:0016020">
    <property type="term" value="C:membrane"/>
    <property type="evidence" value="ECO:0007669"/>
    <property type="project" value="InterPro"/>
</dbReference>
<evidence type="ECO:0000256" key="7">
    <source>
        <dbReference type="ARBA" id="ARBA00022840"/>
    </source>
</evidence>
<keyword evidence="9" id="KW-0812">Transmembrane</keyword>
<evidence type="ECO:0000256" key="8">
    <source>
        <dbReference type="ARBA" id="ARBA00023012"/>
    </source>
</evidence>
<proteinExistence type="predicted"/>
<comment type="caution">
    <text evidence="12">The sequence shown here is derived from an EMBL/GenBank/DDBJ whole genome shotgun (WGS) entry which is preliminary data.</text>
</comment>
<feature type="transmembrane region" description="Helical" evidence="9">
    <location>
        <begin position="93"/>
        <end position="109"/>
    </location>
</feature>
<dbReference type="Pfam" id="PF07730">
    <property type="entry name" value="HisKA_3"/>
    <property type="match status" value="1"/>
</dbReference>
<dbReference type="InterPro" id="IPR050482">
    <property type="entry name" value="Sensor_HK_TwoCompSys"/>
</dbReference>
<dbReference type="Proteomes" id="UP000675284">
    <property type="component" value="Unassembled WGS sequence"/>
</dbReference>
<gene>
    <name evidence="12" type="ORF">KCX74_01190</name>
</gene>
<keyword evidence="3" id="KW-0597">Phosphoprotein</keyword>
<dbReference type="InterPro" id="IPR003594">
    <property type="entry name" value="HATPase_dom"/>
</dbReference>
<dbReference type="PANTHER" id="PTHR24421">
    <property type="entry name" value="NITRATE/NITRITE SENSOR PROTEIN NARX-RELATED"/>
    <property type="match status" value="1"/>
</dbReference>
<feature type="domain" description="Histidine kinase/HSP90-like ATPase" evidence="10">
    <location>
        <begin position="272"/>
        <end position="346"/>
    </location>
</feature>
<dbReference type="GO" id="GO:0005524">
    <property type="term" value="F:ATP binding"/>
    <property type="evidence" value="ECO:0007669"/>
    <property type="project" value="UniProtKB-KW"/>
</dbReference>
<sequence length="357" mass="40822">MMYFWIRGSFISGFWVLFIVQDSTNIAVSLLAFAISFALFCLLSLNRALLTHYLILSVIELSHGWVMMESLLPILYLQMLAIDASYRLSTKNLYYYLLFNGSMSILYAYSLGDFFIEIIISTVLCIILILSLNHHVVMRHEQRELYDQLLGEYRKSKRLNLSAQRNARLEERTKIARDMHDSVGHRLTALIMKLEMLSITHQDADYQDLKEMAMKSLEETRQAVSALQTEEHEGISTVVHLIRKLEAESHMLVQFTVKQGVLSIPLTNQKSVVLYRVIQEALTNAMRHAQSREVDVTLGKAATGAVSFEISNAVFDSEPFTEGFGLTNMKKRVDEVKGSMEIYRTEKKFIVSGMIPV</sequence>
<dbReference type="Gene3D" id="3.30.565.10">
    <property type="entry name" value="Histidine kinase-like ATPase, C-terminal domain"/>
    <property type="match status" value="1"/>
</dbReference>
<dbReference type="EMBL" id="JAGSOT010000002">
    <property type="protein sequence ID" value="MBR7794652.1"/>
    <property type="molecule type" value="Genomic_DNA"/>
</dbReference>
<evidence type="ECO:0000259" key="10">
    <source>
        <dbReference type="Pfam" id="PF02518"/>
    </source>
</evidence>
<dbReference type="InterPro" id="IPR011712">
    <property type="entry name" value="Sig_transdc_His_kin_sub3_dim/P"/>
</dbReference>
<evidence type="ECO:0000256" key="2">
    <source>
        <dbReference type="ARBA" id="ARBA00012438"/>
    </source>
</evidence>
<keyword evidence="9" id="KW-1133">Transmembrane helix</keyword>
<feature type="transmembrane region" description="Helical" evidence="9">
    <location>
        <begin position="12"/>
        <end position="45"/>
    </location>
</feature>
<evidence type="ECO:0000256" key="1">
    <source>
        <dbReference type="ARBA" id="ARBA00000085"/>
    </source>
</evidence>
<dbReference type="CDD" id="cd16917">
    <property type="entry name" value="HATPase_UhpB-NarQ-NarX-like"/>
    <property type="match status" value="1"/>
</dbReference>
<feature type="transmembrane region" description="Helical" evidence="9">
    <location>
        <begin position="115"/>
        <end position="133"/>
    </location>
</feature>
<dbReference type="Gene3D" id="1.20.5.1930">
    <property type="match status" value="1"/>
</dbReference>
<evidence type="ECO:0000256" key="9">
    <source>
        <dbReference type="SAM" id="Phobius"/>
    </source>
</evidence>
<dbReference type="Pfam" id="PF02518">
    <property type="entry name" value="HATPase_c"/>
    <property type="match status" value="1"/>
</dbReference>
<dbReference type="GO" id="GO:0000155">
    <property type="term" value="F:phosphorelay sensor kinase activity"/>
    <property type="evidence" value="ECO:0007669"/>
    <property type="project" value="InterPro"/>
</dbReference>
<accession>A0A941DSM1</accession>
<dbReference type="InterPro" id="IPR036890">
    <property type="entry name" value="HATPase_C_sf"/>
</dbReference>
<evidence type="ECO:0000313" key="12">
    <source>
        <dbReference type="EMBL" id="MBR7794652.1"/>
    </source>
</evidence>
<evidence type="ECO:0000259" key="11">
    <source>
        <dbReference type="Pfam" id="PF07730"/>
    </source>
</evidence>
<evidence type="ECO:0000256" key="4">
    <source>
        <dbReference type="ARBA" id="ARBA00022679"/>
    </source>
</evidence>
<dbReference type="PANTHER" id="PTHR24421:SF10">
    <property type="entry name" value="NITRATE_NITRITE SENSOR PROTEIN NARQ"/>
    <property type="match status" value="1"/>
</dbReference>
<evidence type="ECO:0000256" key="3">
    <source>
        <dbReference type="ARBA" id="ARBA00022553"/>
    </source>
</evidence>
<feature type="domain" description="Signal transduction histidine kinase subgroup 3 dimerisation and phosphoacceptor" evidence="11">
    <location>
        <begin position="171"/>
        <end position="230"/>
    </location>
</feature>
<keyword evidence="6 12" id="KW-0418">Kinase</keyword>
<protein>
    <recommendedName>
        <fullName evidence="2">histidine kinase</fullName>
        <ecNumber evidence="2">2.7.13.3</ecNumber>
    </recommendedName>
</protein>
<keyword evidence="7" id="KW-0067">ATP-binding</keyword>
<keyword evidence="9" id="KW-0472">Membrane</keyword>
<evidence type="ECO:0000256" key="5">
    <source>
        <dbReference type="ARBA" id="ARBA00022741"/>
    </source>
</evidence>
<organism evidence="12 13">
    <name type="scientific">Virgibacillus salarius</name>
    <dbReference type="NCBI Taxonomy" id="447199"/>
    <lineage>
        <taxon>Bacteria</taxon>
        <taxon>Bacillati</taxon>
        <taxon>Bacillota</taxon>
        <taxon>Bacilli</taxon>
        <taxon>Bacillales</taxon>
        <taxon>Bacillaceae</taxon>
        <taxon>Virgibacillus</taxon>
    </lineage>
</organism>
<keyword evidence="4" id="KW-0808">Transferase</keyword>
<keyword evidence="13" id="KW-1185">Reference proteome</keyword>
<name>A0A941DSM1_9BACI</name>
<dbReference type="GO" id="GO:0046983">
    <property type="term" value="F:protein dimerization activity"/>
    <property type="evidence" value="ECO:0007669"/>
    <property type="project" value="InterPro"/>
</dbReference>
<dbReference type="EC" id="2.7.13.3" evidence="2"/>
<evidence type="ECO:0000313" key="13">
    <source>
        <dbReference type="Proteomes" id="UP000675284"/>
    </source>
</evidence>
<keyword evidence="8" id="KW-0902">Two-component regulatory system</keyword>
<reference evidence="12" key="1">
    <citation type="submission" date="2021-04" db="EMBL/GenBank/DDBJ databases">
        <title>Isolation and polyphasic classification of algal microorganism.</title>
        <authorList>
            <person name="Wang S."/>
        </authorList>
    </citation>
    <scope>NUCLEOTIDE SEQUENCE</scope>
    <source>
        <strain evidence="12">720a</strain>
    </source>
</reference>
<evidence type="ECO:0000256" key="6">
    <source>
        <dbReference type="ARBA" id="ARBA00022777"/>
    </source>
</evidence>
<dbReference type="AlphaFoldDB" id="A0A941DSM1"/>
<dbReference type="SUPFAM" id="SSF55874">
    <property type="entry name" value="ATPase domain of HSP90 chaperone/DNA topoisomerase II/histidine kinase"/>
    <property type="match status" value="1"/>
</dbReference>
<keyword evidence="5" id="KW-0547">Nucleotide-binding</keyword>